<keyword evidence="3" id="KW-1185">Reference proteome</keyword>
<keyword evidence="1" id="KW-0732">Signal</keyword>
<reference evidence="2 3" key="1">
    <citation type="submission" date="2020-08" db="EMBL/GenBank/DDBJ databases">
        <title>Genomic Encyclopedia of Type Strains, Phase IV (KMG-IV): sequencing the most valuable type-strain genomes for metagenomic binning, comparative biology and taxonomic classification.</title>
        <authorList>
            <person name="Goeker M."/>
        </authorList>
    </citation>
    <scope>NUCLEOTIDE SEQUENCE [LARGE SCALE GENOMIC DNA]</scope>
    <source>
        <strain evidence="2 3">DSM 102134</strain>
    </source>
</reference>
<evidence type="ECO:0000313" key="2">
    <source>
        <dbReference type="EMBL" id="MBB6179536.1"/>
    </source>
</evidence>
<organism evidence="2 3">
    <name type="scientific">Pseudorhizobium flavum</name>
    <dbReference type="NCBI Taxonomy" id="1335061"/>
    <lineage>
        <taxon>Bacteria</taxon>
        <taxon>Pseudomonadati</taxon>
        <taxon>Pseudomonadota</taxon>
        <taxon>Alphaproteobacteria</taxon>
        <taxon>Hyphomicrobiales</taxon>
        <taxon>Rhizobiaceae</taxon>
        <taxon>Rhizobium/Agrobacterium group</taxon>
        <taxon>Pseudorhizobium</taxon>
    </lineage>
</organism>
<feature type="signal peptide" evidence="1">
    <location>
        <begin position="1"/>
        <end position="26"/>
    </location>
</feature>
<evidence type="ECO:0000256" key="1">
    <source>
        <dbReference type="SAM" id="SignalP"/>
    </source>
</evidence>
<dbReference type="RefSeq" id="WP_077546004.1">
    <property type="nucleotide sequence ID" value="NZ_JACHEJ010000002.1"/>
</dbReference>
<feature type="chain" id="PRO_5030949137" evidence="1">
    <location>
        <begin position="27"/>
        <end position="329"/>
    </location>
</feature>
<gene>
    <name evidence="2" type="ORF">HNQ75_001490</name>
</gene>
<dbReference type="EMBL" id="JACHEJ010000002">
    <property type="protein sequence ID" value="MBB6179536.1"/>
    <property type="molecule type" value="Genomic_DNA"/>
</dbReference>
<sequence>MTGISIAARCAMAGAMFLMPVTGASAEEAFKTFKQLSSTSKMPKLSAFSATGGGLATAAAKDVAFRAKLVNSEEMLKEGLTWRVFSPISGEDGKLPLVASAEGGDASFQLLPGDYFVNVAFGRAGVTKKLTVPADGEVEPQVLVLDAGGVVLDAVSGSDAPVPASRLRFSIYSSEVREDGERGLVMADVRPDTIVRLNAGTYHVVSEYGDVNAVVRADIQVEAGKLLEATLQHRAAEITLKLVSQPGGEAIADTAWSVLTAAGDIVNESVSAFSTMVLAEGDYLAIARNKDRIYQRAFSVKAAENVDVEVLMKEQPADMGLLNDTELRN</sequence>
<proteinExistence type="predicted"/>
<protein>
    <submittedName>
        <fullName evidence="2">Uncharacterized protein</fullName>
    </submittedName>
</protein>
<dbReference type="Proteomes" id="UP000535501">
    <property type="component" value="Unassembled WGS sequence"/>
</dbReference>
<dbReference type="AlphaFoldDB" id="A0A7W9YXQ2"/>
<accession>A0A7W9YXQ2</accession>
<comment type="caution">
    <text evidence="2">The sequence shown here is derived from an EMBL/GenBank/DDBJ whole genome shotgun (WGS) entry which is preliminary data.</text>
</comment>
<name>A0A7W9YXQ2_9HYPH</name>
<evidence type="ECO:0000313" key="3">
    <source>
        <dbReference type="Proteomes" id="UP000535501"/>
    </source>
</evidence>